<gene>
    <name evidence="2" type="ORF">GCM10017667_03940</name>
</gene>
<comment type="caution">
    <text evidence="2">The sequence shown here is derived from an EMBL/GenBank/DDBJ whole genome shotgun (WGS) entry which is preliminary data.</text>
</comment>
<evidence type="ECO:0008006" key="4">
    <source>
        <dbReference type="Google" id="ProtNLM"/>
    </source>
</evidence>
<dbReference type="EMBL" id="BNBE01000001">
    <property type="protein sequence ID" value="GHF79667.1"/>
    <property type="molecule type" value="Genomic_DNA"/>
</dbReference>
<feature type="transmembrane region" description="Helical" evidence="1">
    <location>
        <begin position="35"/>
        <end position="55"/>
    </location>
</feature>
<evidence type="ECO:0000313" key="2">
    <source>
        <dbReference type="EMBL" id="GHF79667.1"/>
    </source>
</evidence>
<keyword evidence="1" id="KW-0472">Membrane</keyword>
<reference evidence="2" key="1">
    <citation type="journal article" date="2014" name="Int. J. Syst. Evol. Microbiol.">
        <title>Complete genome sequence of Corynebacterium casei LMG S-19264T (=DSM 44701T), isolated from a smear-ripened cheese.</title>
        <authorList>
            <consortium name="US DOE Joint Genome Institute (JGI-PGF)"/>
            <person name="Walter F."/>
            <person name="Albersmeier A."/>
            <person name="Kalinowski J."/>
            <person name="Ruckert C."/>
        </authorList>
    </citation>
    <scope>NUCLEOTIDE SEQUENCE</scope>
    <source>
        <strain evidence="2">JCM 4122</strain>
    </source>
</reference>
<evidence type="ECO:0000256" key="1">
    <source>
        <dbReference type="SAM" id="Phobius"/>
    </source>
</evidence>
<dbReference type="AlphaFoldDB" id="A0A919BBP4"/>
<name>A0A919BBP4_STRFL</name>
<reference evidence="2" key="2">
    <citation type="submission" date="2020-09" db="EMBL/GenBank/DDBJ databases">
        <authorList>
            <person name="Sun Q."/>
            <person name="Ohkuma M."/>
        </authorList>
    </citation>
    <scope>NUCLEOTIDE SEQUENCE</scope>
    <source>
        <strain evidence="2">JCM 4122</strain>
    </source>
</reference>
<keyword evidence="1" id="KW-1133">Transmembrane helix</keyword>
<organism evidence="2 3">
    <name type="scientific">Streptomyces filamentosus</name>
    <name type="common">Streptomyces roseosporus</name>
    <dbReference type="NCBI Taxonomy" id="67294"/>
    <lineage>
        <taxon>Bacteria</taxon>
        <taxon>Bacillati</taxon>
        <taxon>Actinomycetota</taxon>
        <taxon>Actinomycetes</taxon>
        <taxon>Kitasatosporales</taxon>
        <taxon>Streptomycetaceae</taxon>
        <taxon>Streptomyces</taxon>
    </lineage>
</organism>
<dbReference type="Proteomes" id="UP000632849">
    <property type="component" value="Unassembled WGS sequence"/>
</dbReference>
<accession>A0A919BBP4</accession>
<protein>
    <recommendedName>
        <fullName evidence="4">Integral-membrane protein</fullName>
    </recommendedName>
</protein>
<proteinExistence type="predicted"/>
<evidence type="ECO:0000313" key="3">
    <source>
        <dbReference type="Proteomes" id="UP000632849"/>
    </source>
</evidence>
<sequence length="225" mass="23086">MTPGRCARGARAAMFAAVCVLLAATGHVLMSGRDLPALVLGPAFAGTFAAAWVLAGRERGPAAVTTTAVAVQGVLHEAFSRAQGPAPGPDAGAAPPMDHTAMGHMGHMAHLGMSHGSPGGGAPVHDMADMASSPGMLSAHLLAALLSGLWLAHGERAFFRLVRALPLGRRRSLRPLWRLLSAVVPAPARPPRVRSVRTGDAPAPRRLLLARPIVSRGPPPASAVL</sequence>
<keyword evidence="1" id="KW-0812">Transmembrane</keyword>
<keyword evidence="3" id="KW-1185">Reference proteome</keyword>
<feature type="transmembrane region" description="Helical" evidence="1">
    <location>
        <begin position="12"/>
        <end position="29"/>
    </location>
</feature>